<dbReference type="Pfam" id="PF12705">
    <property type="entry name" value="PDDEXK_1"/>
    <property type="match status" value="1"/>
</dbReference>
<evidence type="ECO:0000313" key="2">
    <source>
        <dbReference type="EMBL" id="SNR56830.1"/>
    </source>
</evidence>
<dbReference type="EMBL" id="FZNQ01000016">
    <property type="protein sequence ID" value="SNR56830.1"/>
    <property type="molecule type" value="Genomic_DNA"/>
</dbReference>
<dbReference type="InterPro" id="IPR011604">
    <property type="entry name" value="PDDEXK-like_dom_sf"/>
</dbReference>
<dbReference type="Proteomes" id="UP000198397">
    <property type="component" value="Unassembled WGS sequence"/>
</dbReference>
<feature type="domain" description="PD-(D/E)XK endonuclease-like" evidence="1">
    <location>
        <begin position="729"/>
        <end position="1053"/>
    </location>
</feature>
<evidence type="ECO:0000259" key="1">
    <source>
        <dbReference type="Pfam" id="PF12705"/>
    </source>
</evidence>
<sequence length="1084" mass="118588">MTACRLFSQRTPSSSRSAALNWAATRSTGSPRSVLYLEPSASDDDAVADQWESFGTPIELHRERFGTLVDTLYEADTYAGPATHVTDTERRWIVEEALTRIDDPDNPLYSEDAPSVGLITQAETLLTLLEFADVITSDEVARRLESVGLPGLARTLSRFVALVHDARADGFTEEKSFRSERFRHVRDGGQPLFDSVLSATDVVIIGPFRTLSPLERDVIGVLSETFDTGVALTRVTERSEVSGADEAIRRLKTWYDELGFTPHETSHQPACSARERAAATLYRHTEDLSDTIELDTTVSMTTYPSVEAEVRAIAKSVRSLIGSGVDPSAIVVAPFDEQTYADQIVNALRDAEVPVSVTTSRSFFTTLTGNLFEAAINLGVEPDRQEPLIRLMSNPLVAPDQPIVVRDIVHTADLLESTRVSTLIAHLDGNAEALIHDVVSACERFVHATDLDTERQALFDALHVPVTDGTLTDTVTFSRSVRDQERQAVEKAIEVCASLTERWTTHTQGTDETSDIEAVRRAFEQLSISTSTGRDSDSVRVRVPTEATATHAEYVFLPGLTTEHTPSPPRRLAFARPLNEAHPEFAAADPVAGMRYAFAQFIAGESTLSISTPEYDANGDPYVLADPLLELERITDLEITSAGEDSTPATRTDIHRSLAAALNTDVLTPDEIASNVDTYDVSVPGANAPTRLSKGVTVAAARAEDDVGEHDGQVTSSVVSALRDSDRPYSPSRLETYADCGFKYYLKYILKIEPDDEISLELNALAAGTYVHDVLERFYREWRDRGHDGVTDDTIAEAQAALYTVAVEELAELDTRETAFHDRWTAALFDGLNVPDNQYGDPEAAPGVFKRFLTAEIGLTARDATPTYFEAHVGLDPDEPGPPVIADDPIPVPGTDVRLRGKIDRLDVTPTGGIVGMDYKTGSTPSERDTIDGHAFQLPAYLLMAETALDGDPVGASYYQVKPTSSISPHAGTIGSEADAAHVYWGADDPVPLRRSRTLTFGTRDEFIDFLHGTVPNRIDRIATAIDAGSFHPTVLDPGTAGCEWCPYRDACDVRHHRRHTIHRKLTDANIPQYAPGLDTEDHQ</sequence>
<dbReference type="SUPFAM" id="SSF52540">
    <property type="entry name" value="P-loop containing nucleoside triphosphate hydrolases"/>
    <property type="match status" value="1"/>
</dbReference>
<protein>
    <submittedName>
        <fullName evidence="2">ATP-dependent helicase/DNAse subunit B</fullName>
    </submittedName>
</protein>
<keyword evidence="2" id="KW-0347">Helicase</keyword>
<keyword evidence="2" id="KW-0378">Hydrolase</keyword>
<keyword evidence="3" id="KW-1185">Reference proteome</keyword>
<keyword evidence="2" id="KW-0067">ATP-binding</keyword>
<dbReference type="InterPro" id="IPR038726">
    <property type="entry name" value="PDDEXK_AddAB-type"/>
</dbReference>
<dbReference type="GO" id="GO:0004386">
    <property type="term" value="F:helicase activity"/>
    <property type="evidence" value="ECO:0007669"/>
    <property type="project" value="UniProtKB-KW"/>
</dbReference>
<reference evidence="2 3" key="1">
    <citation type="submission" date="2017-06" db="EMBL/GenBank/DDBJ databases">
        <authorList>
            <person name="Kim H.J."/>
            <person name="Triplett B.A."/>
        </authorList>
    </citation>
    <scope>NUCLEOTIDE SEQUENCE [LARGE SCALE GENOMIC DNA]</scope>
    <source>
        <strain evidence="2 3">DSM 8800</strain>
    </source>
</reference>
<accession>A0A238XDQ0</accession>
<name>A0A238XDQ0_HALVU</name>
<keyword evidence="2" id="KW-0547">Nucleotide-binding</keyword>
<dbReference type="InterPro" id="IPR027417">
    <property type="entry name" value="P-loop_NTPase"/>
</dbReference>
<gene>
    <name evidence="2" type="ORF">SAMN06264855_11626</name>
</gene>
<dbReference type="RefSeq" id="WP_089385501.1">
    <property type="nucleotide sequence ID" value="NZ_FZNQ01000016.1"/>
</dbReference>
<evidence type="ECO:0000313" key="3">
    <source>
        <dbReference type="Proteomes" id="UP000198397"/>
    </source>
</evidence>
<dbReference type="Gene3D" id="3.90.320.10">
    <property type="match status" value="1"/>
</dbReference>
<dbReference type="AlphaFoldDB" id="A0A238XDQ0"/>
<proteinExistence type="predicted"/>
<organism evidence="2 3">
    <name type="scientific">Halorubrum vacuolatum</name>
    <name type="common">Natronobacterium vacuolatum</name>
    <dbReference type="NCBI Taxonomy" id="63740"/>
    <lineage>
        <taxon>Archaea</taxon>
        <taxon>Methanobacteriati</taxon>
        <taxon>Methanobacteriota</taxon>
        <taxon>Stenosarchaea group</taxon>
        <taxon>Halobacteria</taxon>
        <taxon>Halobacteriales</taxon>
        <taxon>Haloferacaceae</taxon>
        <taxon>Halorubrum</taxon>
    </lineage>
</organism>
<dbReference type="OrthoDB" id="321806at2157"/>